<keyword evidence="3" id="KW-0645">Protease</keyword>
<keyword evidence="4" id="KW-1185">Reference proteome</keyword>
<feature type="transmembrane region" description="Helical" evidence="1">
    <location>
        <begin position="89"/>
        <end position="114"/>
    </location>
</feature>
<dbReference type="GO" id="GO:0004175">
    <property type="term" value="F:endopeptidase activity"/>
    <property type="evidence" value="ECO:0007669"/>
    <property type="project" value="UniProtKB-ARBA"/>
</dbReference>
<evidence type="ECO:0000259" key="2">
    <source>
        <dbReference type="Pfam" id="PF02517"/>
    </source>
</evidence>
<dbReference type="EMBL" id="CP064056">
    <property type="protein sequence ID" value="QPM75081.1"/>
    <property type="molecule type" value="Genomic_DNA"/>
</dbReference>
<dbReference type="PANTHER" id="PTHR36435">
    <property type="entry name" value="SLR1288 PROTEIN"/>
    <property type="match status" value="1"/>
</dbReference>
<dbReference type="AlphaFoldDB" id="A0A7T1B045"/>
<protein>
    <submittedName>
        <fullName evidence="3">CPBP family intramembrane metalloprotease</fullName>
    </submittedName>
</protein>
<feature type="transmembrane region" description="Helical" evidence="1">
    <location>
        <begin position="225"/>
        <end position="242"/>
    </location>
</feature>
<feature type="transmembrane region" description="Helical" evidence="1">
    <location>
        <begin position="134"/>
        <end position="157"/>
    </location>
</feature>
<dbReference type="GO" id="GO:0008237">
    <property type="term" value="F:metallopeptidase activity"/>
    <property type="evidence" value="ECO:0007669"/>
    <property type="project" value="UniProtKB-KW"/>
</dbReference>
<keyword evidence="3" id="KW-0378">Hydrolase</keyword>
<evidence type="ECO:0000313" key="3">
    <source>
        <dbReference type="EMBL" id="QPM75081.1"/>
    </source>
</evidence>
<name>A0A7T1B045_9STAP</name>
<dbReference type="RefSeq" id="WP_195718829.1">
    <property type="nucleotide sequence ID" value="NZ_CP064056.1"/>
</dbReference>
<gene>
    <name evidence="3" type="ORF">ISP08_12305</name>
</gene>
<evidence type="ECO:0000313" key="4">
    <source>
        <dbReference type="Proteomes" id="UP000594455"/>
    </source>
</evidence>
<dbReference type="GO" id="GO:0006508">
    <property type="term" value="P:proteolysis"/>
    <property type="evidence" value="ECO:0007669"/>
    <property type="project" value="UniProtKB-KW"/>
</dbReference>
<dbReference type="GO" id="GO:0080120">
    <property type="term" value="P:CAAX-box protein maturation"/>
    <property type="evidence" value="ECO:0007669"/>
    <property type="project" value="UniProtKB-ARBA"/>
</dbReference>
<keyword evidence="1" id="KW-1133">Transmembrane helix</keyword>
<feature type="transmembrane region" description="Helical" evidence="1">
    <location>
        <begin position="47"/>
        <end position="68"/>
    </location>
</feature>
<dbReference type="Proteomes" id="UP000594455">
    <property type="component" value="Chromosome"/>
</dbReference>
<keyword evidence="1" id="KW-0812">Transmembrane</keyword>
<dbReference type="Pfam" id="PF02517">
    <property type="entry name" value="Rce1-like"/>
    <property type="match status" value="1"/>
</dbReference>
<reference evidence="3 4" key="1">
    <citation type="submission" date="2020-10" db="EMBL/GenBank/DDBJ databases">
        <title>Closed genome sequences of Staphylococcus lloydii sp. nov. and Staphylococcus durrellii sp. nov. Isolated from Captive Fruit Bats (Pteropus livingstonii).</title>
        <authorList>
            <person name="Fountain K."/>
        </authorList>
    </citation>
    <scope>NUCLEOTIDE SEQUENCE [LARGE SCALE GENOMIC DNA]</scope>
    <source>
        <strain evidence="3 4">23_2_7_LY</strain>
    </source>
</reference>
<feature type="transmembrane region" description="Helical" evidence="1">
    <location>
        <begin position="169"/>
        <end position="190"/>
    </location>
</feature>
<sequence>MEQVNSIRPKGNRVVNVLIFIGLMILVSSPTMFAGSIIYLASNNEDVWKVIVITIIGIIFTILVMWLFRWYYQKRSYEQNQHQMNLRDILINISWFIGIRIAVVIFAALMKAIYNKSSSENDKILMQQLKELQHINISTVIALLFFLIIIIFVAPYLEELLFRGIFKETIFKKTAFLLPLIVSSLIFSSLHASTNVISFIMYMVMGLCFYMAYNRRKNIKDSMMVHMINNAMAGITMVIMIFT</sequence>
<organism evidence="3 4">
    <name type="scientific">Staphylococcus lloydii</name>
    <dbReference type="NCBI Taxonomy" id="2781774"/>
    <lineage>
        <taxon>Bacteria</taxon>
        <taxon>Bacillati</taxon>
        <taxon>Bacillota</taxon>
        <taxon>Bacilli</taxon>
        <taxon>Bacillales</taxon>
        <taxon>Staphylococcaceae</taxon>
        <taxon>Staphylococcus</taxon>
    </lineage>
</organism>
<keyword evidence="1" id="KW-0472">Membrane</keyword>
<dbReference type="InterPro" id="IPR003675">
    <property type="entry name" value="Rce1/LyrA-like_dom"/>
</dbReference>
<dbReference type="InterPro" id="IPR052710">
    <property type="entry name" value="CAAX_protease"/>
</dbReference>
<dbReference type="KEGG" id="sllo:ISP08_12305"/>
<accession>A0A7T1B045</accession>
<feature type="transmembrane region" description="Helical" evidence="1">
    <location>
        <begin position="17"/>
        <end position="41"/>
    </location>
</feature>
<evidence type="ECO:0000256" key="1">
    <source>
        <dbReference type="SAM" id="Phobius"/>
    </source>
</evidence>
<proteinExistence type="predicted"/>
<dbReference type="PANTHER" id="PTHR36435:SF1">
    <property type="entry name" value="CAAX AMINO TERMINAL PROTEASE FAMILY PROTEIN"/>
    <property type="match status" value="1"/>
</dbReference>
<feature type="domain" description="CAAX prenyl protease 2/Lysostaphin resistance protein A-like" evidence="2">
    <location>
        <begin position="143"/>
        <end position="232"/>
    </location>
</feature>
<keyword evidence="3" id="KW-0482">Metalloprotease</keyword>
<feature type="transmembrane region" description="Helical" evidence="1">
    <location>
        <begin position="196"/>
        <end position="213"/>
    </location>
</feature>